<dbReference type="InterPro" id="IPR009056">
    <property type="entry name" value="Cyt_c-like_dom"/>
</dbReference>
<accession>A0A0D6JKL5</accession>
<dbReference type="InterPro" id="IPR036909">
    <property type="entry name" value="Cyt_c-like_dom_sf"/>
</dbReference>
<feature type="domain" description="Cytochrome c" evidence="7">
    <location>
        <begin position="31"/>
        <end position="107"/>
    </location>
</feature>
<keyword evidence="4" id="KW-0249">Electron transport</keyword>
<proteinExistence type="predicted"/>
<protein>
    <submittedName>
        <fullName evidence="8">Putative Cytochrome c-553</fullName>
    </submittedName>
</protein>
<gene>
    <name evidence="8" type="ORF">YBN1229_v1_3670</name>
</gene>
<evidence type="ECO:0000256" key="1">
    <source>
        <dbReference type="ARBA" id="ARBA00022448"/>
    </source>
</evidence>
<organism evidence="8 9">
    <name type="scientific">Candidatus Filomicrobium marinum</name>
    <dbReference type="NCBI Taxonomy" id="1608628"/>
    <lineage>
        <taxon>Bacteria</taxon>
        <taxon>Pseudomonadati</taxon>
        <taxon>Pseudomonadota</taxon>
        <taxon>Alphaproteobacteria</taxon>
        <taxon>Hyphomicrobiales</taxon>
        <taxon>Hyphomicrobiaceae</taxon>
        <taxon>Filomicrobium</taxon>
    </lineage>
</organism>
<dbReference type="KEGG" id="fil:BN1229_v1_3676"/>
<dbReference type="PROSITE" id="PS51007">
    <property type="entry name" value="CYTC"/>
    <property type="match status" value="1"/>
</dbReference>
<dbReference type="PANTHER" id="PTHR33751:SF9">
    <property type="entry name" value="CYTOCHROME C4"/>
    <property type="match status" value="1"/>
</dbReference>
<keyword evidence="9" id="KW-1185">Reference proteome</keyword>
<dbReference type="Gene3D" id="1.10.760.10">
    <property type="entry name" value="Cytochrome c-like domain"/>
    <property type="match status" value="1"/>
</dbReference>
<evidence type="ECO:0000256" key="2">
    <source>
        <dbReference type="ARBA" id="ARBA00022617"/>
    </source>
</evidence>
<dbReference type="KEGG" id="fiy:BN1229_v1_3670"/>
<dbReference type="Proteomes" id="UP000033187">
    <property type="component" value="Chromosome 1"/>
</dbReference>
<evidence type="ECO:0000256" key="6">
    <source>
        <dbReference type="PROSITE-ProRule" id="PRU00433"/>
    </source>
</evidence>
<evidence type="ECO:0000259" key="7">
    <source>
        <dbReference type="PROSITE" id="PS51007"/>
    </source>
</evidence>
<evidence type="ECO:0000256" key="3">
    <source>
        <dbReference type="ARBA" id="ARBA00022723"/>
    </source>
</evidence>
<dbReference type="AlphaFoldDB" id="A0A0D6JKL5"/>
<dbReference type="PANTHER" id="PTHR33751">
    <property type="entry name" value="CBB3-TYPE CYTOCHROME C OXIDASE SUBUNIT FIXP"/>
    <property type="match status" value="1"/>
</dbReference>
<keyword evidence="5 6" id="KW-0408">Iron</keyword>
<dbReference type="GO" id="GO:0009055">
    <property type="term" value="F:electron transfer activity"/>
    <property type="evidence" value="ECO:0007669"/>
    <property type="project" value="InterPro"/>
</dbReference>
<dbReference type="OrthoDB" id="9805828at2"/>
<evidence type="ECO:0000313" key="8">
    <source>
        <dbReference type="EMBL" id="CPR22237.1"/>
    </source>
</evidence>
<name>A0A0D6JKL5_9HYPH</name>
<evidence type="ECO:0000313" key="9">
    <source>
        <dbReference type="Proteomes" id="UP000033187"/>
    </source>
</evidence>
<keyword evidence="3 6" id="KW-0479">Metal-binding</keyword>
<dbReference type="EMBL" id="LN829119">
    <property type="protein sequence ID" value="CPR22237.1"/>
    <property type="molecule type" value="Genomic_DNA"/>
</dbReference>
<dbReference type="InterPro" id="IPR050597">
    <property type="entry name" value="Cytochrome_c_Oxidase_Subunit"/>
</dbReference>
<dbReference type="SUPFAM" id="SSF46626">
    <property type="entry name" value="Cytochrome c"/>
    <property type="match status" value="1"/>
</dbReference>
<reference evidence="9" key="1">
    <citation type="submission" date="2015-02" db="EMBL/GenBank/DDBJ databases">
        <authorList>
            <person name="Chooi Y.-H."/>
        </authorList>
    </citation>
    <scope>NUCLEOTIDE SEQUENCE [LARGE SCALE GENOMIC DNA]</scope>
    <source>
        <strain evidence="9">strain Y</strain>
    </source>
</reference>
<evidence type="ECO:0000256" key="4">
    <source>
        <dbReference type="ARBA" id="ARBA00022982"/>
    </source>
</evidence>
<keyword evidence="1" id="KW-0813">Transport</keyword>
<evidence type="ECO:0000256" key="5">
    <source>
        <dbReference type="ARBA" id="ARBA00023004"/>
    </source>
</evidence>
<dbReference type="GO" id="GO:0020037">
    <property type="term" value="F:heme binding"/>
    <property type="evidence" value="ECO:0007669"/>
    <property type="project" value="InterPro"/>
</dbReference>
<sequence>MIRSCFIVGLVAFAAFLPFGVLAVDGLSEADLKRYGHQLSQECLTCHRLDGKDVGVPAIVDLSREEFVKALQLYRTGLRANPIMVSVASTLDNQQIEALAVYFSSLKDNK</sequence>
<dbReference type="GO" id="GO:0046872">
    <property type="term" value="F:metal ion binding"/>
    <property type="evidence" value="ECO:0007669"/>
    <property type="project" value="UniProtKB-KW"/>
</dbReference>
<dbReference type="RefSeq" id="WP_052744041.1">
    <property type="nucleotide sequence ID" value="NZ_LN829118.1"/>
</dbReference>
<keyword evidence="2 6" id="KW-0349">Heme</keyword>